<proteinExistence type="predicted"/>
<dbReference type="PANTHER" id="PTHR40618:SF1">
    <property type="entry name" value="B-ZIP TRANSCRIPTION FACTOR (EUROFUNG)"/>
    <property type="match status" value="1"/>
</dbReference>
<dbReference type="PANTHER" id="PTHR40618">
    <property type="entry name" value="B-ZIP TRANSCRIPTION FACTOR (EUROFUNG)-RELATED"/>
    <property type="match status" value="1"/>
</dbReference>
<dbReference type="EMBL" id="CAJVOS010000038">
    <property type="protein sequence ID" value="CAG8168733.1"/>
    <property type="molecule type" value="Genomic_DNA"/>
</dbReference>
<comment type="caution">
    <text evidence="1">The sequence shown here is derived from an EMBL/GenBank/DDBJ whole genome shotgun (WGS) entry which is preliminary data.</text>
</comment>
<evidence type="ECO:0000313" key="2">
    <source>
        <dbReference type="Proteomes" id="UP001153618"/>
    </source>
</evidence>
<evidence type="ECO:0000313" key="1">
    <source>
        <dbReference type="EMBL" id="CAG8168733.1"/>
    </source>
</evidence>
<dbReference type="OrthoDB" id="3555317at2759"/>
<organism evidence="1 2">
    <name type="scientific">Penicillium olsonii</name>
    <dbReference type="NCBI Taxonomy" id="99116"/>
    <lineage>
        <taxon>Eukaryota</taxon>
        <taxon>Fungi</taxon>
        <taxon>Dikarya</taxon>
        <taxon>Ascomycota</taxon>
        <taxon>Pezizomycotina</taxon>
        <taxon>Eurotiomycetes</taxon>
        <taxon>Eurotiomycetidae</taxon>
        <taxon>Eurotiales</taxon>
        <taxon>Aspergillaceae</taxon>
        <taxon>Penicillium</taxon>
    </lineage>
</organism>
<reference evidence="1" key="1">
    <citation type="submission" date="2021-07" db="EMBL/GenBank/DDBJ databases">
        <authorList>
            <person name="Branca A.L. A."/>
        </authorList>
    </citation>
    <scope>NUCLEOTIDE SEQUENCE</scope>
</reference>
<name>A0A9W4MXL1_PENOL</name>
<protein>
    <submittedName>
        <fullName evidence="1">Uncharacterized protein</fullName>
    </submittedName>
</protein>
<sequence length="304" mass="33770">MLCDDIASQFEYADIHIQRPSKVQNKKQDRPINEVVQTQSITSSAIRAGASHPSQFWSLFMRSSSMMIPSSTTQGTAVETGIIPFSPVPTFEANIIPYATTPFTQRLFRACAESGLRLLSNTTFTDEDISRCFGLLLQKMPRANIREYFTRVVSLEPCNPIIDTRFPFISLGGAGTHFLSPSSSISEVLSVLQRTNGICSITSDEQWFDVHDVERYLSNQGITVGEFPSPPLLGLHGGHEVSSGLEATQRTLPSDTMTMVISEYRLVQKLSQLPVDLGCAAGFRRSDVERVVYENLRWIAKVDP</sequence>
<keyword evidence="2" id="KW-1185">Reference proteome</keyword>
<accession>A0A9W4MXL1</accession>
<dbReference type="AlphaFoldDB" id="A0A9W4MXL1"/>
<dbReference type="Proteomes" id="UP001153618">
    <property type="component" value="Unassembled WGS sequence"/>
</dbReference>
<gene>
    <name evidence="1" type="ORF">POLS_LOCUS6601</name>
</gene>